<accession>A0A4R9IAD9</accession>
<proteinExistence type="predicted"/>
<dbReference type="EMBL" id="RQFK01000023">
    <property type="protein sequence ID" value="TGK83060.1"/>
    <property type="molecule type" value="Genomic_DNA"/>
</dbReference>
<organism evidence="1 2">
    <name type="scientific">Leptospira noumeaensis</name>
    <dbReference type="NCBI Taxonomy" id="2484964"/>
    <lineage>
        <taxon>Bacteria</taxon>
        <taxon>Pseudomonadati</taxon>
        <taxon>Spirochaetota</taxon>
        <taxon>Spirochaetia</taxon>
        <taxon>Leptospirales</taxon>
        <taxon>Leptospiraceae</taxon>
        <taxon>Leptospira</taxon>
    </lineage>
</organism>
<keyword evidence="2" id="KW-1185">Reference proteome</keyword>
<gene>
    <name evidence="1" type="ORF">EHQ24_07040</name>
</gene>
<evidence type="ECO:0000313" key="1">
    <source>
        <dbReference type="EMBL" id="TGK83060.1"/>
    </source>
</evidence>
<sequence>MIRIFFSLVFFLIQCSQFSREGQIREECENTRNNSYIFMLPILERHTTNGNTELNSTVWITNTELAYKKCISESEKNRYNLRSN</sequence>
<reference evidence="1" key="1">
    <citation type="journal article" date="2019" name="PLoS Negl. Trop. Dis.">
        <title>Revisiting the worldwide diversity of Leptospira species in the environment.</title>
        <authorList>
            <person name="Vincent A.T."/>
            <person name="Schiettekatte O."/>
            <person name="Bourhy P."/>
            <person name="Veyrier F.J."/>
            <person name="Picardeau M."/>
        </authorList>
    </citation>
    <scope>NUCLEOTIDE SEQUENCE [LARGE SCALE GENOMIC DNA]</scope>
    <source>
        <strain evidence="1">201800287</strain>
    </source>
</reference>
<dbReference type="Proteomes" id="UP000298009">
    <property type="component" value="Unassembled WGS sequence"/>
</dbReference>
<comment type="caution">
    <text evidence="1">The sequence shown here is derived from an EMBL/GenBank/DDBJ whole genome shotgun (WGS) entry which is preliminary data.</text>
</comment>
<dbReference type="OrthoDB" id="332062at2"/>
<evidence type="ECO:0000313" key="2">
    <source>
        <dbReference type="Proteomes" id="UP000298009"/>
    </source>
</evidence>
<protein>
    <submittedName>
        <fullName evidence="1">Uncharacterized protein</fullName>
    </submittedName>
</protein>
<dbReference type="AlphaFoldDB" id="A0A4R9IAD9"/>
<name>A0A4R9IAD9_9LEPT</name>